<name>A0AA43XK76_9CLOT</name>
<feature type="domain" description="Nudix hydrolase" evidence="2">
    <location>
        <begin position="41"/>
        <end position="182"/>
    </location>
</feature>
<dbReference type="PROSITE" id="PS51462">
    <property type="entry name" value="NUDIX"/>
    <property type="match status" value="1"/>
</dbReference>
<proteinExistence type="inferred from homology"/>
<dbReference type="RefSeq" id="WP_160719857.1">
    <property type="nucleotide sequence ID" value="NZ_SUMG01000004.1"/>
</dbReference>
<dbReference type="Proteomes" id="UP000449710">
    <property type="component" value="Unassembled WGS sequence"/>
</dbReference>
<dbReference type="EMBL" id="SUMG01000004">
    <property type="protein sequence ID" value="NBG87901.1"/>
    <property type="molecule type" value="Genomic_DNA"/>
</dbReference>
<dbReference type="InterPro" id="IPR015797">
    <property type="entry name" value="NUDIX_hydrolase-like_dom_sf"/>
</dbReference>
<dbReference type="PANTHER" id="PTHR43736">
    <property type="entry name" value="ADP-RIBOSE PYROPHOSPHATASE"/>
    <property type="match status" value="1"/>
</dbReference>
<organism evidence="3 4">
    <name type="scientific">Isachenkonia alkalipeptolytica</name>
    <dbReference type="NCBI Taxonomy" id="2565777"/>
    <lineage>
        <taxon>Bacteria</taxon>
        <taxon>Bacillati</taxon>
        <taxon>Bacillota</taxon>
        <taxon>Clostridia</taxon>
        <taxon>Eubacteriales</taxon>
        <taxon>Clostridiaceae</taxon>
        <taxon>Isachenkonia</taxon>
    </lineage>
</organism>
<reference evidence="3 4" key="1">
    <citation type="submission" date="2019-04" db="EMBL/GenBank/DDBJ databases">
        <title>Isachenkonia alkalipeptolytica gen. nov. sp. nov. a new anaerobic, alkiliphilic organothrophic bacterium capable to reduce synthesized ferrihydrite isolated from a soda lake.</title>
        <authorList>
            <person name="Toshchakov S.V."/>
            <person name="Zavarzina D.G."/>
            <person name="Zhilina T.N."/>
            <person name="Kostrikina N.A."/>
            <person name="Kublanov I.V."/>
        </authorList>
    </citation>
    <scope>NUCLEOTIDE SEQUENCE [LARGE SCALE GENOMIC DNA]</scope>
    <source>
        <strain evidence="3 4">Z-1701</strain>
    </source>
</reference>
<sequence length="208" mass="24343">MNLLREIEKYEPYNEQESRDKNVMLGFLKNQKNVLTRENEIAHFTASAWVLNEARDKVLMIYHNIYDSWSWTGGHADGEENLLAVAIKEVKEETGLIEVRPIQTEIFSLEILTVEGHLKNEKYVPSHLHINCTYLLEASDDEKLSVKFDENQGVCWMDIETCVKVSKEPSMQKIYKKLNEKLRRYQLQNRKPSKKSNDSKDIICVDCF</sequence>
<dbReference type="SUPFAM" id="SSF55811">
    <property type="entry name" value="Nudix"/>
    <property type="match status" value="1"/>
</dbReference>
<evidence type="ECO:0000313" key="4">
    <source>
        <dbReference type="Proteomes" id="UP000449710"/>
    </source>
</evidence>
<evidence type="ECO:0000313" key="3">
    <source>
        <dbReference type="EMBL" id="NBG87901.1"/>
    </source>
</evidence>
<keyword evidence="4" id="KW-1185">Reference proteome</keyword>
<dbReference type="CDD" id="cd03674">
    <property type="entry name" value="NUDIX_Hydrolase"/>
    <property type="match status" value="1"/>
</dbReference>
<comment type="similarity">
    <text evidence="1">Belongs to the Nudix hydrolase family.</text>
</comment>
<dbReference type="PANTHER" id="PTHR43736:SF1">
    <property type="entry name" value="DIHYDRONEOPTERIN TRIPHOSPHATE DIPHOSPHATASE"/>
    <property type="match status" value="1"/>
</dbReference>
<comment type="caution">
    <text evidence="3">The sequence shown here is derived from an EMBL/GenBank/DDBJ whole genome shotgun (WGS) entry which is preliminary data.</text>
</comment>
<dbReference type="Gene3D" id="3.90.79.10">
    <property type="entry name" value="Nucleoside Triphosphate Pyrophosphohydrolase"/>
    <property type="match status" value="1"/>
</dbReference>
<dbReference type="AlphaFoldDB" id="A0AA43XK76"/>
<dbReference type="Pfam" id="PF00293">
    <property type="entry name" value="NUDIX"/>
    <property type="match status" value="1"/>
</dbReference>
<accession>A0AA43XK76</accession>
<evidence type="ECO:0000259" key="2">
    <source>
        <dbReference type="PROSITE" id="PS51462"/>
    </source>
</evidence>
<evidence type="ECO:0000256" key="1">
    <source>
        <dbReference type="ARBA" id="ARBA00005582"/>
    </source>
</evidence>
<protein>
    <submittedName>
        <fullName evidence="3">NUDIX domain-containing protein</fullName>
    </submittedName>
</protein>
<gene>
    <name evidence="3" type="ORF">ISALK_05245</name>
</gene>
<dbReference type="InterPro" id="IPR000086">
    <property type="entry name" value="NUDIX_hydrolase_dom"/>
</dbReference>